<gene>
    <name evidence="1" type="ORF">EKG83_27125</name>
</gene>
<dbReference type="AlphaFoldDB" id="A0A5Q0H4C9"/>
<dbReference type="KEGG" id="ssyi:EKG83_27125"/>
<evidence type="ECO:0000313" key="2">
    <source>
        <dbReference type="Proteomes" id="UP000325787"/>
    </source>
</evidence>
<dbReference type="RefSeq" id="WP_153278466.1">
    <property type="nucleotide sequence ID" value="NZ_CP034550.1"/>
</dbReference>
<dbReference type="EMBL" id="CP034550">
    <property type="protein sequence ID" value="QFZ20592.1"/>
    <property type="molecule type" value="Genomic_DNA"/>
</dbReference>
<sequence length="369" mass="40463">MPDDVVETKALRELRANMEYARGLVRGGQHLERLRVGAFDVADLYRSAWVQAVSALDHWVHSELYDRAVALALQVSEQRPARFLRIEVPMGLLEDVLHHSGSLEERFRDHLKARFGYTSYQNPEKIKEAFAHVSDAQLWDGVARHLSQDGVAWSHQSVRERVSLIMNRRNLIAHAADLDPATGKRTPIQAHEATETIDWLERVAVAISHVIGPPPALPSQAKHTWTRQEIDNAVKAIADPDTRAAGLRLLAHADEHGAQLKGGSGAAPSAGVYYPVGGKRRSLVSLYVSPGNPALTVNLRSIWDQDEALALGVLAELRDHPGLAALLPADDEELVRKYPSFDLATLGATPDALGTLLRALELATQGPVT</sequence>
<accession>A0A5Q0H4C9</accession>
<evidence type="ECO:0008006" key="3">
    <source>
        <dbReference type="Google" id="ProtNLM"/>
    </source>
</evidence>
<dbReference type="Proteomes" id="UP000325787">
    <property type="component" value="Chromosome"/>
</dbReference>
<organism evidence="1 2">
    <name type="scientific">Saccharothrix syringae</name>
    <name type="common">Nocardiopsis syringae</name>
    <dbReference type="NCBI Taxonomy" id="103733"/>
    <lineage>
        <taxon>Bacteria</taxon>
        <taxon>Bacillati</taxon>
        <taxon>Actinomycetota</taxon>
        <taxon>Actinomycetes</taxon>
        <taxon>Pseudonocardiales</taxon>
        <taxon>Pseudonocardiaceae</taxon>
        <taxon>Saccharothrix</taxon>
    </lineage>
</organism>
<proteinExistence type="predicted"/>
<reference evidence="2" key="1">
    <citation type="journal article" date="2021" name="Curr. Microbiol.">
        <title>Complete genome of nocamycin-producing strain Saccharothrix syringae NRRL B-16468 reveals the biosynthetic potential for secondary metabolites.</title>
        <authorList>
            <person name="Mo X."/>
            <person name="Yang S."/>
        </authorList>
    </citation>
    <scope>NUCLEOTIDE SEQUENCE [LARGE SCALE GENOMIC DNA]</scope>
    <source>
        <strain evidence="2">ATCC 51364 / DSM 43886 / JCM 6844 / KCTC 9398 / NBRC 14523 / NRRL B-16468 / INA 2240</strain>
    </source>
</reference>
<evidence type="ECO:0000313" key="1">
    <source>
        <dbReference type="EMBL" id="QFZ20592.1"/>
    </source>
</evidence>
<name>A0A5Q0H4C9_SACSY</name>
<protein>
    <recommendedName>
        <fullName evidence="3">RiboL-PSP-HEPN domain-containing protein</fullName>
    </recommendedName>
</protein>
<keyword evidence="2" id="KW-1185">Reference proteome</keyword>
<dbReference type="OrthoDB" id="291940at2"/>